<proteinExistence type="predicted"/>
<reference evidence="3 4" key="1">
    <citation type="submission" date="2020-07" db="EMBL/GenBank/DDBJ databases">
        <title>Sequencing the genomes of 1000 actinobacteria strains.</title>
        <authorList>
            <person name="Klenk H.-P."/>
        </authorList>
    </citation>
    <scope>NUCLEOTIDE SEQUENCE [LARGE SCALE GENOMIC DNA]</scope>
    <source>
        <strain evidence="3 4">DSM 15475</strain>
    </source>
</reference>
<comment type="caution">
    <text evidence="3">The sequence shown here is derived from an EMBL/GenBank/DDBJ whole genome shotgun (WGS) entry which is preliminary data.</text>
</comment>
<evidence type="ECO:0000313" key="4">
    <source>
        <dbReference type="Proteomes" id="UP000535437"/>
    </source>
</evidence>
<evidence type="ECO:0000313" key="3">
    <source>
        <dbReference type="EMBL" id="NYJ77294.1"/>
    </source>
</evidence>
<feature type="transmembrane region" description="Helical" evidence="2">
    <location>
        <begin position="20"/>
        <end position="38"/>
    </location>
</feature>
<name>A0A7Z0GJS6_9MICC</name>
<sequence>MKDPGRDGDEPARSPQRGLHPVILVICILLFVFLFFLIRDVRTQYVGEYGSEESAPAQIEPAEPDVPTTH</sequence>
<dbReference type="Proteomes" id="UP000535437">
    <property type="component" value="Unassembled WGS sequence"/>
</dbReference>
<keyword evidence="2" id="KW-0812">Transmembrane</keyword>
<dbReference type="EMBL" id="JACCFY010000001">
    <property type="protein sequence ID" value="NYJ77294.1"/>
    <property type="molecule type" value="Genomic_DNA"/>
</dbReference>
<protein>
    <submittedName>
        <fullName evidence="3">Uncharacterized protein</fullName>
    </submittedName>
</protein>
<gene>
    <name evidence="3" type="ORF">HNR09_000705</name>
</gene>
<accession>A0A7Z0GJS6</accession>
<dbReference type="AlphaFoldDB" id="A0A7Z0GJS6"/>
<keyword evidence="2" id="KW-0472">Membrane</keyword>
<evidence type="ECO:0000256" key="1">
    <source>
        <dbReference type="SAM" id="MobiDB-lite"/>
    </source>
</evidence>
<organism evidence="3 4">
    <name type="scientific">Nesterenkonia xinjiangensis</name>
    <dbReference type="NCBI Taxonomy" id="225327"/>
    <lineage>
        <taxon>Bacteria</taxon>
        <taxon>Bacillati</taxon>
        <taxon>Actinomycetota</taxon>
        <taxon>Actinomycetes</taxon>
        <taxon>Micrococcales</taxon>
        <taxon>Micrococcaceae</taxon>
        <taxon>Nesterenkonia</taxon>
    </lineage>
</organism>
<evidence type="ECO:0000256" key="2">
    <source>
        <dbReference type="SAM" id="Phobius"/>
    </source>
</evidence>
<dbReference type="RefSeq" id="WP_179540798.1">
    <property type="nucleotide sequence ID" value="NZ_BAAALL010000004.1"/>
</dbReference>
<keyword evidence="2" id="KW-1133">Transmembrane helix</keyword>
<feature type="region of interest" description="Disordered" evidence="1">
    <location>
        <begin position="50"/>
        <end position="70"/>
    </location>
</feature>
<keyword evidence="4" id="KW-1185">Reference proteome</keyword>